<gene>
    <name evidence="4" type="ORF">ACFSAH_09875</name>
</gene>
<dbReference type="PANTHER" id="PTHR22847:SF637">
    <property type="entry name" value="WD REPEAT DOMAIN 5B"/>
    <property type="match status" value="1"/>
</dbReference>
<feature type="repeat" description="WD" evidence="3">
    <location>
        <begin position="90"/>
        <end position="131"/>
    </location>
</feature>
<dbReference type="InterPro" id="IPR015943">
    <property type="entry name" value="WD40/YVTN_repeat-like_dom_sf"/>
</dbReference>
<dbReference type="PANTHER" id="PTHR22847">
    <property type="entry name" value="WD40 REPEAT PROTEIN"/>
    <property type="match status" value="1"/>
</dbReference>
<dbReference type="SUPFAM" id="SSF50978">
    <property type="entry name" value="WD40 repeat-like"/>
    <property type="match status" value="1"/>
</dbReference>
<evidence type="ECO:0000256" key="2">
    <source>
        <dbReference type="ARBA" id="ARBA00022737"/>
    </source>
</evidence>
<dbReference type="InterPro" id="IPR001680">
    <property type="entry name" value="WD40_rpt"/>
</dbReference>
<dbReference type="CDD" id="cd00200">
    <property type="entry name" value="WD40"/>
    <property type="match status" value="1"/>
</dbReference>
<dbReference type="InterPro" id="IPR036322">
    <property type="entry name" value="WD40_repeat_dom_sf"/>
</dbReference>
<dbReference type="RefSeq" id="WP_379662564.1">
    <property type="nucleotide sequence ID" value="NZ_JBHUDG010000015.1"/>
</dbReference>
<sequence>MIKHYKTLEGHQNPVYTLAGNQQQNVFYSAGNDKGIVEWNAVDISFSKVLMPVNSSVYSLLYHDEKLYIGQRSGMVSCLNLQENKLYKFANHHHQAVFDIKALADKKEIITTGEDGLINVWSHVDGKHIYSFKSAETTVRTIAVSNDGKEFAVGSKDGFIKIYSTIDFSEIAQFQAHNMPVTSLVYHPHNNLLLSGGRDAQLKIWDIKTGYKLQQALSAHWYSIYSIVFHPSLNIVATASQDKSIKIWDAKDFRLLKIMNLEKLGVGHTHSINKIIWSPDGKFLISTGDDKNILIWTFDID</sequence>
<keyword evidence="5" id="KW-1185">Reference proteome</keyword>
<feature type="repeat" description="WD" evidence="3">
    <location>
        <begin position="8"/>
        <end position="40"/>
    </location>
</feature>
<dbReference type="PROSITE" id="PS50294">
    <property type="entry name" value="WD_REPEATS_REGION"/>
    <property type="match status" value="3"/>
</dbReference>
<accession>A0ABW4IE20</accession>
<comment type="caution">
    <text evidence="4">The sequence shown here is derived from an EMBL/GenBank/DDBJ whole genome shotgun (WGS) entry which is preliminary data.</text>
</comment>
<keyword evidence="2" id="KW-0677">Repeat</keyword>
<dbReference type="EMBL" id="JBHUDG010000015">
    <property type="protein sequence ID" value="MFD1630187.1"/>
    <property type="molecule type" value="Genomic_DNA"/>
</dbReference>
<evidence type="ECO:0000313" key="4">
    <source>
        <dbReference type="EMBL" id="MFD1630187.1"/>
    </source>
</evidence>
<dbReference type="PROSITE" id="PS50082">
    <property type="entry name" value="WD_REPEATS_2"/>
    <property type="match status" value="5"/>
</dbReference>
<organism evidence="4 5">
    <name type="scientific">Pseudopedobacter beijingensis</name>
    <dbReference type="NCBI Taxonomy" id="1207056"/>
    <lineage>
        <taxon>Bacteria</taxon>
        <taxon>Pseudomonadati</taxon>
        <taxon>Bacteroidota</taxon>
        <taxon>Sphingobacteriia</taxon>
        <taxon>Sphingobacteriales</taxon>
        <taxon>Sphingobacteriaceae</taxon>
        <taxon>Pseudopedobacter</taxon>
    </lineage>
</organism>
<name>A0ABW4IE20_9SPHI</name>
<dbReference type="SMART" id="SM00320">
    <property type="entry name" value="WD40"/>
    <property type="match status" value="6"/>
</dbReference>
<evidence type="ECO:0000256" key="1">
    <source>
        <dbReference type="ARBA" id="ARBA00022574"/>
    </source>
</evidence>
<dbReference type="Pfam" id="PF00400">
    <property type="entry name" value="WD40"/>
    <property type="match status" value="6"/>
</dbReference>
<evidence type="ECO:0000313" key="5">
    <source>
        <dbReference type="Proteomes" id="UP001597118"/>
    </source>
</evidence>
<protein>
    <submittedName>
        <fullName evidence="4">WD40 repeat domain-containing protein</fullName>
    </submittedName>
</protein>
<feature type="repeat" description="WD" evidence="3">
    <location>
        <begin position="217"/>
        <end position="258"/>
    </location>
</feature>
<dbReference type="Proteomes" id="UP001597118">
    <property type="component" value="Unassembled WGS sequence"/>
</dbReference>
<feature type="repeat" description="WD" evidence="3">
    <location>
        <begin position="174"/>
        <end position="215"/>
    </location>
</feature>
<dbReference type="Gene3D" id="2.130.10.10">
    <property type="entry name" value="YVTN repeat-like/Quinoprotein amine dehydrogenase"/>
    <property type="match status" value="3"/>
</dbReference>
<proteinExistence type="predicted"/>
<dbReference type="PRINTS" id="PR00320">
    <property type="entry name" value="GPROTEINBRPT"/>
</dbReference>
<feature type="repeat" description="WD" evidence="3">
    <location>
        <begin position="265"/>
        <end position="301"/>
    </location>
</feature>
<evidence type="ECO:0000256" key="3">
    <source>
        <dbReference type="PROSITE-ProRule" id="PRU00221"/>
    </source>
</evidence>
<dbReference type="InterPro" id="IPR019775">
    <property type="entry name" value="WD40_repeat_CS"/>
</dbReference>
<dbReference type="PROSITE" id="PS00678">
    <property type="entry name" value="WD_REPEATS_1"/>
    <property type="match status" value="1"/>
</dbReference>
<reference evidence="5" key="1">
    <citation type="journal article" date="2019" name="Int. J. Syst. Evol. Microbiol.">
        <title>The Global Catalogue of Microorganisms (GCM) 10K type strain sequencing project: providing services to taxonomists for standard genome sequencing and annotation.</title>
        <authorList>
            <consortium name="The Broad Institute Genomics Platform"/>
            <consortium name="The Broad Institute Genome Sequencing Center for Infectious Disease"/>
            <person name="Wu L."/>
            <person name="Ma J."/>
        </authorList>
    </citation>
    <scope>NUCLEOTIDE SEQUENCE [LARGE SCALE GENOMIC DNA]</scope>
    <source>
        <strain evidence="5">CCUG 53762</strain>
    </source>
</reference>
<keyword evidence="1 3" id="KW-0853">WD repeat</keyword>
<dbReference type="InterPro" id="IPR020472">
    <property type="entry name" value="WD40_PAC1"/>
</dbReference>